<evidence type="ECO:0000256" key="9">
    <source>
        <dbReference type="SAM" id="MobiDB-lite"/>
    </source>
</evidence>
<evidence type="ECO:0000256" key="8">
    <source>
        <dbReference type="ARBA" id="ARBA00031388"/>
    </source>
</evidence>
<dbReference type="Gene3D" id="4.10.280.110">
    <property type="entry name" value="Pre-mRNA processing factor 4 domain"/>
    <property type="match status" value="1"/>
</dbReference>
<reference evidence="12" key="1">
    <citation type="journal article" date="2017" name="bioRxiv">
        <title>Comparative analysis of the genomes of Stylophora pistillata and Acropora digitifera provides evidence for extensive differences between species of corals.</title>
        <authorList>
            <person name="Voolstra C.R."/>
            <person name="Li Y."/>
            <person name="Liew Y.J."/>
            <person name="Baumgarten S."/>
            <person name="Zoccola D."/>
            <person name="Flot J.-F."/>
            <person name="Tambutte S."/>
            <person name="Allemand D."/>
            <person name="Aranda M."/>
        </authorList>
    </citation>
    <scope>NUCLEOTIDE SEQUENCE [LARGE SCALE GENOMIC DNA]</scope>
</reference>
<feature type="region of interest" description="Disordered" evidence="9">
    <location>
        <begin position="38"/>
        <end position="59"/>
    </location>
</feature>
<evidence type="ECO:0000256" key="1">
    <source>
        <dbReference type="ARBA" id="ARBA00004324"/>
    </source>
</evidence>
<evidence type="ECO:0000256" key="4">
    <source>
        <dbReference type="ARBA" id="ARBA00022664"/>
    </source>
</evidence>
<dbReference type="PANTHER" id="PTHR13007">
    <property type="entry name" value="PRE-MRNA SPLICING FACTOR-RELATED"/>
    <property type="match status" value="1"/>
</dbReference>
<dbReference type="Pfam" id="PF02840">
    <property type="entry name" value="Prp18"/>
    <property type="match status" value="1"/>
</dbReference>
<keyword evidence="12" id="KW-1185">Reference proteome</keyword>
<feature type="region of interest" description="Disordered" evidence="9">
    <location>
        <begin position="148"/>
        <end position="169"/>
    </location>
</feature>
<keyword evidence="5" id="KW-0747">Spliceosome</keyword>
<dbReference type="STRING" id="50429.A0A2B4RQK3"/>
<dbReference type="Pfam" id="PF08799">
    <property type="entry name" value="PRP4"/>
    <property type="match status" value="1"/>
</dbReference>
<proteinExistence type="inferred from homology"/>
<dbReference type="SMART" id="SM00500">
    <property type="entry name" value="SFM"/>
    <property type="match status" value="1"/>
</dbReference>
<evidence type="ECO:0000256" key="2">
    <source>
        <dbReference type="ARBA" id="ARBA00008137"/>
    </source>
</evidence>
<comment type="similarity">
    <text evidence="2">Belongs to the PRP18 family.</text>
</comment>
<dbReference type="Proteomes" id="UP000225706">
    <property type="component" value="Unassembled WGS sequence"/>
</dbReference>
<dbReference type="PANTHER" id="PTHR13007:SF19">
    <property type="entry name" value="PRE-MRNA-SPLICING FACTOR 18"/>
    <property type="match status" value="1"/>
</dbReference>
<dbReference type="Gene3D" id="1.20.940.10">
    <property type="entry name" value="Functional domain of the splicing factor Prp18"/>
    <property type="match status" value="1"/>
</dbReference>
<evidence type="ECO:0000313" key="11">
    <source>
        <dbReference type="EMBL" id="PFX18512.1"/>
    </source>
</evidence>
<evidence type="ECO:0000313" key="12">
    <source>
        <dbReference type="Proteomes" id="UP000225706"/>
    </source>
</evidence>
<evidence type="ECO:0000256" key="3">
    <source>
        <dbReference type="ARBA" id="ARBA00018242"/>
    </source>
</evidence>
<accession>A0A2B4RQK3</accession>
<gene>
    <name evidence="11" type="primary">prpf18</name>
    <name evidence="11" type="ORF">AWC38_SpisGene17106</name>
</gene>
<keyword evidence="6" id="KW-0508">mRNA splicing</keyword>
<dbReference type="GO" id="GO:0016607">
    <property type="term" value="C:nuclear speck"/>
    <property type="evidence" value="ECO:0007669"/>
    <property type="project" value="UniProtKB-SubCell"/>
</dbReference>
<comment type="caution">
    <text evidence="11">The sequence shown here is derived from an EMBL/GenBank/DDBJ whole genome shotgun (WGS) entry which is preliminary data.</text>
</comment>
<dbReference type="GO" id="GO:0005682">
    <property type="term" value="C:U5 snRNP"/>
    <property type="evidence" value="ECO:0007669"/>
    <property type="project" value="TreeGrafter"/>
</dbReference>
<dbReference type="GO" id="GO:0071021">
    <property type="term" value="C:U2-type post-spliceosomal complex"/>
    <property type="evidence" value="ECO:0007669"/>
    <property type="project" value="TreeGrafter"/>
</dbReference>
<dbReference type="FunFam" id="4.10.280.110:FF:000001">
    <property type="entry name" value="pre-mRNA-splicing factor 18 isoform X2"/>
    <property type="match status" value="1"/>
</dbReference>
<dbReference type="OrthoDB" id="10261918at2759"/>
<evidence type="ECO:0000256" key="7">
    <source>
        <dbReference type="ARBA" id="ARBA00023242"/>
    </source>
</evidence>
<dbReference type="AlphaFoldDB" id="A0A2B4RQK3"/>
<protein>
    <recommendedName>
        <fullName evidence="3">Pre-mRNA-splicing factor 18</fullName>
    </recommendedName>
    <alternativeName>
        <fullName evidence="8">PRP18 homolog</fullName>
    </alternativeName>
</protein>
<dbReference type="SUPFAM" id="SSF47938">
    <property type="entry name" value="Functional domain of the splicing factor Prp18"/>
    <property type="match status" value="1"/>
</dbReference>
<dbReference type="InterPro" id="IPR004098">
    <property type="entry name" value="Prp18"/>
</dbReference>
<evidence type="ECO:0000256" key="5">
    <source>
        <dbReference type="ARBA" id="ARBA00022728"/>
    </source>
</evidence>
<dbReference type="EMBL" id="LSMT01000406">
    <property type="protein sequence ID" value="PFX18512.1"/>
    <property type="molecule type" value="Genomic_DNA"/>
</dbReference>
<dbReference type="GO" id="GO:0046540">
    <property type="term" value="C:U4/U6 x U5 tri-snRNP complex"/>
    <property type="evidence" value="ECO:0007669"/>
    <property type="project" value="TreeGrafter"/>
</dbReference>
<feature type="compositionally biased region" description="Acidic residues" evidence="9">
    <location>
        <begin position="157"/>
        <end position="169"/>
    </location>
</feature>
<keyword evidence="7" id="KW-0539">Nucleus</keyword>
<name>A0A2B4RQK3_STYPI</name>
<keyword evidence="4" id="KW-0507">mRNA processing</keyword>
<dbReference type="GO" id="GO:0000350">
    <property type="term" value="P:generation of catalytic spliceosome for second transesterification step"/>
    <property type="evidence" value="ECO:0007669"/>
    <property type="project" value="TreeGrafter"/>
</dbReference>
<evidence type="ECO:0000259" key="10">
    <source>
        <dbReference type="SMART" id="SM00500"/>
    </source>
</evidence>
<comment type="subcellular location">
    <subcellularLocation>
        <location evidence="1">Nucleus speckle</location>
    </subcellularLocation>
</comment>
<dbReference type="InterPro" id="IPR036285">
    <property type="entry name" value="PRP4-like_sf"/>
</dbReference>
<dbReference type="FunFam" id="1.20.940.10:FF:000002">
    <property type="entry name" value="Pre-mRNA processing factor 18"/>
    <property type="match status" value="1"/>
</dbReference>
<dbReference type="InterPro" id="IPR014906">
    <property type="entry name" value="PRP4-like"/>
</dbReference>
<sequence length="348" mass="40143">MDFLLAEIDRKKKQIDQNEVTSNKKYFRRGDLVAKQAEDYRKKQEERLQQKEERAGKRAADDDIFAAFKRKKDENEAKSALIPREEVIRRLRERGEPIRLFAESDEEACQRLRRIEMLAPEINKGLRNDFKAAMERVDQEYLAELIKQQGGEQQNSDSEESSQVEEDGTTLEDIKELAINMGKGDENLDQDVILKFIQFLLGLWAKDCKTRSDDSKRSLEAKLAGATQRQTESYLKPLLRKLKNKKTPQDILGALTTIIMNLLDREYVKANDSYLQMAIGNAPWPIGVTMVGIHARTGREKIFAQNVAHVLNDETQRKYIQGLKRLMTFCQKKFPADPSKSVEYNAVK</sequence>
<evidence type="ECO:0000256" key="6">
    <source>
        <dbReference type="ARBA" id="ARBA00023187"/>
    </source>
</evidence>
<dbReference type="InterPro" id="IPR039979">
    <property type="entry name" value="PRPF18"/>
</dbReference>
<dbReference type="SUPFAM" id="SSF158230">
    <property type="entry name" value="PRP4-like"/>
    <property type="match status" value="1"/>
</dbReference>
<organism evidence="11 12">
    <name type="scientific">Stylophora pistillata</name>
    <name type="common">Smooth cauliflower coral</name>
    <dbReference type="NCBI Taxonomy" id="50429"/>
    <lineage>
        <taxon>Eukaryota</taxon>
        <taxon>Metazoa</taxon>
        <taxon>Cnidaria</taxon>
        <taxon>Anthozoa</taxon>
        <taxon>Hexacorallia</taxon>
        <taxon>Scleractinia</taxon>
        <taxon>Astrocoeniina</taxon>
        <taxon>Pocilloporidae</taxon>
        <taxon>Stylophora</taxon>
    </lineage>
</organism>
<feature type="domain" description="Pre-mRNA processing factor 4 (PRP4)-like" evidence="10">
    <location>
        <begin position="82"/>
        <end position="132"/>
    </location>
</feature>